<keyword evidence="10 11" id="KW-0066">ATP synthesis</keyword>
<dbReference type="Proteomes" id="UP000199735">
    <property type="component" value="Unassembled WGS sequence"/>
</dbReference>
<dbReference type="OrthoDB" id="9789241at2"/>
<dbReference type="NCBIfam" id="NF004479">
    <property type="entry name" value="PRK05815.1-4"/>
    <property type="match status" value="1"/>
</dbReference>
<name>A0A075LM90_9BACI</name>
<dbReference type="PANTHER" id="PTHR42823">
    <property type="entry name" value="ATP SYNTHASE SUBUNIT A, CHLOROPLASTIC"/>
    <property type="match status" value="1"/>
</dbReference>
<evidence type="ECO:0000313" key="15">
    <source>
        <dbReference type="Proteomes" id="UP000027980"/>
    </source>
</evidence>
<dbReference type="Pfam" id="PF00119">
    <property type="entry name" value="ATP-synt_A"/>
    <property type="match status" value="1"/>
</dbReference>
<evidence type="ECO:0000256" key="7">
    <source>
        <dbReference type="ARBA" id="ARBA00022989"/>
    </source>
</evidence>
<gene>
    <name evidence="11" type="primary">atpB</name>
    <name evidence="13" type="ORF">GZ22_15280</name>
    <name evidence="14" type="ORF">SAMN04489762_1988</name>
</gene>
<evidence type="ECO:0000313" key="13">
    <source>
        <dbReference type="EMBL" id="AIF67865.1"/>
    </source>
</evidence>
<dbReference type="InterPro" id="IPR023011">
    <property type="entry name" value="ATP_synth_F0_asu_AS"/>
</dbReference>
<feature type="transmembrane region" description="Helical" evidence="11">
    <location>
        <begin position="20"/>
        <end position="41"/>
    </location>
</feature>
<keyword evidence="6 11" id="KW-0375">Hydrogen ion transport</keyword>
<reference evidence="13 15" key="1">
    <citation type="submission" date="2014-07" db="EMBL/GenBank/DDBJ databases">
        <title>Complete genome sequence of a moderately halophilic bacterium Terribacillus aidingensis MP602, isolated from Cryptomeria fortunei in Tianmu mountain in China.</title>
        <authorList>
            <person name="Wang Y."/>
            <person name="Lu P."/>
            <person name="Zhang L."/>
        </authorList>
    </citation>
    <scope>NUCLEOTIDE SEQUENCE [LARGE SCALE GENOMIC DNA]</scope>
    <source>
        <strain evidence="13 15">MP602</strain>
    </source>
</reference>
<dbReference type="InterPro" id="IPR035908">
    <property type="entry name" value="F0_ATP_A_sf"/>
</dbReference>
<dbReference type="RefSeq" id="WP_038564069.1">
    <property type="nucleotide sequence ID" value="NZ_CP008876.1"/>
</dbReference>
<dbReference type="GO" id="GO:0046933">
    <property type="term" value="F:proton-transporting ATP synthase activity, rotational mechanism"/>
    <property type="evidence" value="ECO:0007669"/>
    <property type="project" value="UniProtKB-UniRule"/>
</dbReference>
<dbReference type="SUPFAM" id="SSF81336">
    <property type="entry name" value="F1F0 ATP synthase subunit A"/>
    <property type="match status" value="1"/>
</dbReference>
<dbReference type="PANTHER" id="PTHR42823:SF3">
    <property type="entry name" value="ATP SYNTHASE SUBUNIT A, CHLOROPLASTIC"/>
    <property type="match status" value="1"/>
</dbReference>
<dbReference type="EMBL" id="CP008876">
    <property type="protein sequence ID" value="AIF67865.1"/>
    <property type="molecule type" value="Genomic_DNA"/>
</dbReference>
<feature type="transmembrane region" description="Helical" evidence="11">
    <location>
        <begin position="118"/>
        <end position="137"/>
    </location>
</feature>
<dbReference type="GeneID" id="34222941"/>
<keyword evidence="11" id="KW-1003">Cell membrane</keyword>
<evidence type="ECO:0000256" key="9">
    <source>
        <dbReference type="ARBA" id="ARBA00023136"/>
    </source>
</evidence>
<keyword evidence="4 11" id="KW-0138">CF(0)</keyword>
<dbReference type="CDD" id="cd00310">
    <property type="entry name" value="ATP-synt_Fo_a_6"/>
    <property type="match status" value="1"/>
</dbReference>
<dbReference type="Gene3D" id="1.20.120.220">
    <property type="entry name" value="ATP synthase, F0 complex, subunit A"/>
    <property type="match status" value="1"/>
</dbReference>
<keyword evidence="8 11" id="KW-0406">Ion transport</keyword>
<evidence type="ECO:0000256" key="12">
    <source>
        <dbReference type="RuleBase" id="RU000483"/>
    </source>
</evidence>
<dbReference type="NCBIfam" id="TIGR01131">
    <property type="entry name" value="ATP_synt_6_or_A"/>
    <property type="match status" value="1"/>
</dbReference>
<dbReference type="HAMAP" id="MF_01393">
    <property type="entry name" value="ATP_synth_a_bact"/>
    <property type="match status" value="1"/>
</dbReference>
<keyword evidence="7 11" id="KW-1133">Transmembrane helix</keyword>
<dbReference type="PRINTS" id="PR00123">
    <property type="entry name" value="ATPASEA"/>
</dbReference>
<protein>
    <recommendedName>
        <fullName evidence="11 12">ATP synthase subunit a</fullName>
    </recommendedName>
    <alternativeName>
        <fullName evidence="11">ATP synthase F0 sector subunit a</fullName>
    </alternativeName>
    <alternativeName>
        <fullName evidence="11">F-ATPase subunit 6</fullName>
    </alternativeName>
</protein>
<dbReference type="InterPro" id="IPR045082">
    <property type="entry name" value="ATP_syn_F0_a_bact/chloroplast"/>
</dbReference>
<evidence type="ECO:0000256" key="10">
    <source>
        <dbReference type="ARBA" id="ARBA00023310"/>
    </source>
</evidence>
<feature type="transmembrane region" description="Helical" evidence="11">
    <location>
        <begin position="165"/>
        <end position="190"/>
    </location>
</feature>
<sequence length="243" mass="27186">MNHESPMWNDAFGIEWLDFNLSTSLMTIISSIIVFIICVMGSRRLQQRPGKFQNLMEMIVDFVKGVVGGSMDWKTGKYFLPLGLTLFMYILVSNILGVVVMGVSSDHTLWWKSPTSDAVTTLTLSLMVVLLSHFAGIRMHGMKHYLKGYVKPIPFMLPLNLIEEVANVLTLGLRLFGNIFAGEILLSLIGESLAFTAPPYTTILAVIPMVAWQAFSLFIGAIQAYIFIVLTMVYMSHKVSKDH</sequence>
<evidence type="ECO:0000256" key="5">
    <source>
        <dbReference type="ARBA" id="ARBA00022692"/>
    </source>
</evidence>
<keyword evidence="9 11" id="KW-0472">Membrane</keyword>
<dbReference type="GO" id="GO:0042777">
    <property type="term" value="P:proton motive force-driven plasma membrane ATP synthesis"/>
    <property type="evidence" value="ECO:0007669"/>
    <property type="project" value="TreeGrafter"/>
</dbReference>
<evidence type="ECO:0000256" key="1">
    <source>
        <dbReference type="ARBA" id="ARBA00004141"/>
    </source>
</evidence>
<feature type="transmembrane region" description="Helical" evidence="11">
    <location>
        <begin position="210"/>
        <end position="235"/>
    </location>
</feature>
<comment type="similarity">
    <text evidence="2 11 12">Belongs to the ATPase A chain family.</text>
</comment>
<comment type="function">
    <text evidence="11 12">Key component of the proton channel; it plays a direct role in the translocation of protons across the membrane.</text>
</comment>
<reference evidence="14 16" key="2">
    <citation type="submission" date="2016-10" db="EMBL/GenBank/DDBJ databases">
        <authorList>
            <person name="Varghese N."/>
            <person name="Submissions S."/>
        </authorList>
    </citation>
    <scope>NUCLEOTIDE SEQUENCE [LARGE SCALE GENOMIC DNA]</scope>
    <source>
        <strain evidence="14 16">DSM 21619</strain>
    </source>
</reference>
<evidence type="ECO:0000313" key="16">
    <source>
        <dbReference type="Proteomes" id="UP000199735"/>
    </source>
</evidence>
<dbReference type="EMBL" id="FOCD01000002">
    <property type="protein sequence ID" value="SEN33664.1"/>
    <property type="molecule type" value="Genomic_DNA"/>
</dbReference>
<dbReference type="PROSITE" id="PS00449">
    <property type="entry name" value="ATPASE_A"/>
    <property type="match status" value="1"/>
</dbReference>
<keyword evidence="5 11" id="KW-0812">Transmembrane</keyword>
<accession>A0AAX2EFP8</accession>
<organism evidence="13 15">
    <name type="scientific">Terribacillus saccharophilus</name>
    <dbReference type="NCBI Taxonomy" id="361277"/>
    <lineage>
        <taxon>Bacteria</taxon>
        <taxon>Bacillati</taxon>
        <taxon>Bacillota</taxon>
        <taxon>Bacilli</taxon>
        <taxon>Bacillales</taxon>
        <taxon>Bacillaceae</taxon>
        <taxon>Terribacillus</taxon>
    </lineage>
</organism>
<evidence type="ECO:0000256" key="8">
    <source>
        <dbReference type="ARBA" id="ARBA00023065"/>
    </source>
</evidence>
<dbReference type="GO" id="GO:0005886">
    <property type="term" value="C:plasma membrane"/>
    <property type="evidence" value="ECO:0007669"/>
    <property type="project" value="UniProtKB-SubCell"/>
</dbReference>
<dbReference type="Proteomes" id="UP000027980">
    <property type="component" value="Chromosome"/>
</dbReference>
<keyword evidence="3 11" id="KW-0813">Transport</keyword>
<dbReference type="InterPro" id="IPR000568">
    <property type="entry name" value="ATP_synth_F0_asu"/>
</dbReference>
<dbReference type="GO" id="GO:0045259">
    <property type="term" value="C:proton-transporting ATP synthase complex"/>
    <property type="evidence" value="ECO:0007669"/>
    <property type="project" value="UniProtKB-KW"/>
</dbReference>
<dbReference type="AlphaFoldDB" id="A0A075LM90"/>
<dbReference type="KEGG" id="tap:GZ22_15280"/>
<evidence type="ECO:0000256" key="3">
    <source>
        <dbReference type="ARBA" id="ARBA00022448"/>
    </source>
</evidence>
<comment type="subcellular location">
    <subcellularLocation>
        <location evidence="11 12">Cell membrane</location>
        <topology evidence="11 12">Multi-pass membrane protein</topology>
    </subcellularLocation>
    <subcellularLocation>
        <location evidence="1">Membrane</location>
        <topology evidence="1">Multi-pass membrane protein</topology>
    </subcellularLocation>
</comment>
<feature type="transmembrane region" description="Helical" evidence="11">
    <location>
        <begin position="78"/>
        <end position="103"/>
    </location>
</feature>
<evidence type="ECO:0000256" key="2">
    <source>
        <dbReference type="ARBA" id="ARBA00006810"/>
    </source>
</evidence>
<proteinExistence type="inferred from homology"/>
<evidence type="ECO:0000256" key="11">
    <source>
        <dbReference type="HAMAP-Rule" id="MF_01393"/>
    </source>
</evidence>
<evidence type="ECO:0000313" key="14">
    <source>
        <dbReference type="EMBL" id="SEN33664.1"/>
    </source>
</evidence>
<evidence type="ECO:0000256" key="4">
    <source>
        <dbReference type="ARBA" id="ARBA00022547"/>
    </source>
</evidence>
<accession>A0A075LM90</accession>
<evidence type="ECO:0000256" key="6">
    <source>
        <dbReference type="ARBA" id="ARBA00022781"/>
    </source>
</evidence>
<dbReference type="HOGENOM" id="CLU_041018_2_3_9"/>